<dbReference type="GO" id="GO:0005840">
    <property type="term" value="C:ribosome"/>
    <property type="evidence" value="ECO:0007669"/>
    <property type="project" value="UniProtKB-KW"/>
</dbReference>
<dbReference type="Pfam" id="PF01248">
    <property type="entry name" value="Ribosomal_L7Ae"/>
    <property type="match status" value="1"/>
</dbReference>
<feature type="domain" description="Ribosomal protein eL8/eL30/eS12/Gadd45" evidence="1">
    <location>
        <begin position="11"/>
        <end position="99"/>
    </location>
</feature>
<evidence type="ECO:0000313" key="3">
    <source>
        <dbReference type="Proteomes" id="UP000033166"/>
    </source>
</evidence>
<dbReference type="InterPro" id="IPR004038">
    <property type="entry name" value="Ribosomal_eL8/eL30/eS12/Gad45"/>
</dbReference>
<dbReference type="RefSeq" id="WP_047915891.1">
    <property type="nucleotide sequence ID" value="NZ_LN774769.1"/>
</dbReference>
<dbReference type="Proteomes" id="UP000033166">
    <property type="component" value="Chromosome I"/>
</dbReference>
<dbReference type="SUPFAM" id="SSF55315">
    <property type="entry name" value="L30e-like"/>
    <property type="match status" value="1"/>
</dbReference>
<dbReference type="AlphaFoldDB" id="A0A0D6DXY4"/>
<dbReference type="HOGENOM" id="CLU_157804_5_0_9"/>
<gene>
    <name evidence="2" type="primary">ylxQ</name>
    <name evidence="2" type="ORF">LACPI_1633</name>
</gene>
<dbReference type="Gene3D" id="3.30.1330.30">
    <property type="match status" value="1"/>
</dbReference>
<dbReference type="EMBL" id="LN774769">
    <property type="protein sequence ID" value="CEN28833.1"/>
    <property type="molecule type" value="Genomic_DNA"/>
</dbReference>
<dbReference type="GeneID" id="71635597"/>
<proteinExistence type="predicted"/>
<dbReference type="InterPro" id="IPR029064">
    <property type="entry name" value="Ribosomal_eL30-like_sf"/>
</dbReference>
<name>A0A0D6DXY4_9LACT</name>
<reference evidence="3" key="1">
    <citation type="submission" date="2015-01" db="EMBL/GenBank/DDBJ databases">
        <authorList>
            <person name="Andreevskaya M."/>
        </authorList>
    </citation>
    <scope>NUCLEOTIDE SEQUENCE [LARGE SCALE GENOMIC DNA]</scope>
    <source>
        <strain evidence="3">MKFS47</strain>
    </source>
</reference>
<keyword evidence="2" id="KW-0687">Ribonucleoprotein</keyword>
<sequence>MTEITELNKTKLSNSLGMAKKAGRIATGEELVIKSIQAERARLVFVAHDAAPNLVKRITDKTTYYEIPMLDIFSSAELSHAIGSDRKVIAVQDKGFAKKMESLMK</sequence>
<organism evidence="2 3">
    <name type="scientific">Pseudolactococcus piscium MKFS47</name>
    <dbReference type="NCBI Taxonomy" id="297352"/>
    <lineage>
        <taxon>Bacteria</taxon>
        <taxon>Bacillati</taxon>
        <taxon>Bacillota</taxon>
        <taxon>Bacilli</taxon>
        <taxon>Lactobacillales</taxon>
        <taxon>Streptococcaceae</taxon>
        <taxon>Pseudolactococcus</taxon>
    </lineage>
</organism>
<dbReference type="KEGG" id="lpk:LACPI_1633"/>
<protein>
    <submittedName>
        <fullName evidence="2">50S ribosomal protein L7A family protein YlxQ</fullName>
    </submittedName>
</protein>
<evidence type="ECO:0000313" key="2">
    <source>
        <dbReference type="EMBL" id="CEN28833.1"/>
    </source>
</evidence>
<dbReference type="STRING" id="1364.LP2241_50021"/>
<dbReference type="NCBIfam" id="NF005585">
    <property type="entry name" value="PRK07283.1"/>
    <property type="match status" value="1"/>
</dbReference>
<evidence type="ECO:0000259" key="1">
    <source>
        <dbReference type="Pfam" id="PF01248"/>
    </source>
</evidence>
<accession>A0A0D6DXY4</accession>
<keyword evidence="2" id="KW-0689">Ribosomal protein</keyword>